<feature type="transmembrane region" description="Helical" evidence="6">
    <location>
        <begin position="97"/>
        <end position="116"/>
    </location>
</feature>
<keyword evidence="5 6" id="KW-0472">Membrane</keyword>
<feature type="transmembrane region" description="Helical" evidence="6">
    <location>
        <begin position="429"/>
        <end position="449"/>
    </location>
</feature>
<name>A0A9P0QRW6_9ASCO</name>
<evidence type="ECO:0000313" key="8">
    <source>
        <dbReference type="EMBL" id="CAH2353798.1"/>
    </source>
</evidence>
<dbReference type="PANTHER" id="PTHR43791">
    <property type="entry name" value="PERMEASE-RELATED"/>
    <property type="match status" value="1"/>
</dbReference>
<evidence type="ECO:0000256" key="6">
    <source>
        <dbReference type="SAM" id="Phobius"/>
    </source>
</evidence>
<feature type="domain" description="Major facilitator superfamily (MFS) profile" evidence="7">
    <location>
        <begin position="63"/>
        <end position="483"/>
    </location>
</feature>
<keyword evidence="4 6" id="KW-1133">Transmembrane helix</keyword>
<evidence type="ECO:0000313" key="9">
    <source>
        <dbReference type="Proteomes" id="UP000837801"/>
    </source>
</evidence>
<keyword evidence="3 6" id="KW-0812">Transmembrane</keyword>
<accession>A0A9P0QRW6</accession>
<keyword evidence="2" id="KW-0813">Transport</keyword>
<dbReference type="InterPro" id="IPR036259">
    <property type="entry name" value="MFS_trans_sf"/>
</dbReference>
<dbReference type="EMBL" id="CAKXYY010000012">
    <property type="protein sequence ID" value="CAH2353798.1"/>
    <property type="molecule type" value="Genomic_DNA"/>
</dbReference>
<feature type="transmembrane region" description="Helical" evidence="6">
    <location>
        <begin position="461"/>
        <end position="484"/>
    </location>
</feature>
<evidence type="ECO:0000256" key="5">
    <source>
        <dbReference type="ARBA" id="ARBA00023136"/>
    </source>
</evidence>
<evidence type="ECO:0000259" key="7">
    <source>
        <dbReference type="PROSITE" id="PS50850"/>
    </source>
</evidence>
<dbReference type="Pfam" id="PF07690">
    <property type="entry name" value="MFS_1"/>
    <property type="match status" value="1"/>
</dbReference>
<keyword evidence="9" id="KW-1185">Reference proteome</keyword>
<feature type="transmembrane region" description="Helical" evidence="6">
    <location>
        <begin position="189"/>
        <end position="211"/>
    </location>
</feature>
<dbReference type="InterPro" id="IPR020846">
    <property type="entry name" value="MFS_dom"/>
</dbReference>
<feature type="transmembrane region" description="Helical" evidence="6">
    <location>
        <begin position="59"/>
        <end position="77"/>
    </location>
</feature>
<dbReference type="Proteomes" id="UP000837801">
    <property type="component" value="Unassembled WGS sequence"/>
</dbReference>
<dbReference type="Gene3D" id="1.20.1250.20">
    <property type="entry name" value="MFS general substrate transporter like domains"/>
    <property type="match status" value="1"/>
</dbReference>
<feature type="transmembrane region" description="Helical" evidence="6">
    <location>
        <begin position="128"/>
        <end position="148"/>
    </location>
</feature>
<evidence type="ECO:0000256" key="4">
    <source>
        <dbReference type="ARBA" id="ARBA00022989"/>
    </source>
</evidence>
<dbReference type="GO" id="GO:0022857">
    <property type="term" value="F:transmembrane transporter activity"/>
    <property type="evidence" value="ECO:0007669"/>
    <property type="project" value="InterPro"/>
</dbReference>
<feature type="transmembrane region" description="Helical" evidence="6">
    <location>
        <begin position="369"/>
        <end position="387"/>
    </location>
</feature>
<dbReference type="AlphaFoldDB" id="A0A9P0QRW6"/>
<dbReference type="PROSITE" id="PS50850">
    <property type="entry name" value="MFS"/>
    <property type="match status" value="1"/>
</dbReference>
<reference evidence="8" key="1">
    <citation type="submission" date="2022-03" db="EMBL/GenBank/DDBJ databases">
        <authorList>
            <person name="Legras J.-L."/>
            <person name="Devillers H."/>
            <person name="Grondin C."/>
        </authorList>
    </citation>
    <scope>NUCLEOTIDE SEQUENCE</scope>
    <source>
        <strain evidence="8">CLIB 1423</strain>
    </source>
</reference>
<dbReference type="InterPro" id="IPR011701">
    <property type="entry name" value="MFS"/>
</dbReference>
<feature type="transmembrane region" description="Helical" evidence="6">
    <location>
        <begin position="154"/>
        <end position="177"/>
    </location>
</feature>
<feature type="transmembrane region" description="Helical" evidence="6">
    <location>
        <begin position="302"/>
        <end position="323"/>
    </location>
</feature>
<organism evidence="8 9">
    <name type="scientific">[Candida] railenensis</name>
    <dbReference type="NCBI Taxonomy" id="45579"/>
    <lineage>
        <taxon>Eukaryota</taxon>
        <taxon>Fungi</taxon>
        <taxon>Dikarya</taxon>
        <taxon>Ascomycota</taxon>
        <taxon>Saccharomycotina</taxon>
        <taxon>Pichiomycetes</taxon>
        <taxon>Debaryomycetaceae</taxon>
        <taxon>Kurtzmaniella</taxon>
    </lineage>
</organism>
<evidence type="ECO:0000256" key="1">
    <source>
        <dbReference type="ARBA" id="ARBA00004141"/>
    </source>
</evidence>
<feature type="transmembrane region" description="Helical" evidence="6">
    <location>
        <begin position="223"/>
        <end position="245"/>
    </location>
</feature>
<dbReference type="OrthoDB" id="1935484at2759"/>
<sequence>MASTIQEKEAATFQDDVVSASSLGSSESNTIVVSVDNGKFETVVKNWTDEEEKRVDRKIDFLVMPLLMFAFFILQVDRGNISNALTSTLKEDIGLDINKVNAGTALFNVGIVLFEIPSNILLQKFGAAKWLSFQIVVWSLCATLQSLITNYRSFLATRFLMGMLESGYIPGGLYYISTWYTRKQLTSRYTYYFVGNLSAIASSSLIAAGILKNVAGNSGLAGWKWIFIIEGVMGIGYGLIFAALLPNSPTDPRPFWKGFRMFTERESQIIRGKVLLDDPEKLNGSENISWSDIKETISQWRVWMHFLFTLSYMQSGQALGTYVPTIVKSLGYSSVAANAMTSIGYWCAVVVMIILTLICNYSKLRSPSIIFLVIWQLATNIGLYSVAKTSKSNAKFGLLVLSCISSVIGHVLNLGWASSNVKTPVHRSITMAMIVMAANMAGICGGQILRTNDSPNYVHAFLALMIVSIFTLCLAVFMTVQYIYSNKQLDLKYPNLAIQAESDHETQIEKVYNNRIVIIGKNTENSNVKSILSGVNTNGYSIEYEKARSIVGDEQFRFKL</sequence>
<dbReference type="PANTHER" id="PTHR43791:SF32">
    <property type="entry name" value="MAJOR FACILITATOR SUPERFAMILY (MFS) PROFILE DOMAIN-CONTAINING PROTEIN"/>
    <property type="match status" value="1"/>
</dbReference>
<comment type="caution">
    <text evidence="8">The sequence shown here is derived from an EMBL/GenBank/DDBJ whole genome shotgun (WGS) entry which is preliminary data.</text>
</comment>
<comment type="subcellular location">
    <subcellularLocation>
        <location evidence="1">Membrane</location>
        <topology evidence="1">Multi-pass membrane protein</topology>
    </subcellularLocation>
</comment>
<dbReference type="SUPFAM" id="SSF103473">
    <property type="entry name" value="MFS general substrate transporter"/>
    <property type="match status" value="1"/>
</dbReference>
<feature type="transmembrane region" description="Helical" evidence="6">
    <location>
        <begin position="399"/>
        <end position="417"/>
    </location>
</feature>
<protein>
    <submittedName>
        <fullName evidence="8">Uncharacterized transporter</fullName>
    </submittedName>
</protein>
<feature type="transmembrane region" description="Helical" evidence="6">
    <location>
        <begin position="343"/>
        <end position="362"/>
    </location>
</feature>
<evidence type="ECO:0000256" key="2">
    <source>
        <dbReference type="ARBA" id="ARBA00022448"/>
    </source>
</evidence>
<proteinExistence type="predicted"/>
<dbReference type="GO" id="GO:0016020">
    <property type="term" value="C:membrane"/>
    <property type="evidence" value="ECO:0007669"/>
    <property type="project" value="UniProtKB-SubCell"/>
</dbReference>
<gene>
    <name evidence="8" type="ORF">CLIB1423_12S03158</name>
</gene>
<evidence type="ECO:0000256" key="3">
    <source>
        <dbReference type="ARBA" id="ARBA00022692"/>
    </source>
</evidence>